<evidence type="ECO:0000256" key="1">
    <source>
        <dbReference type="SAM" id="MobiDB-lite"/>
    </source>
</evidence>
<dbReference type="OrthoDB" id="5791256at2759"/>
<feature type="compositionally biased region" description="Low complexity" evidence="1">
    <location>
        <begin position="78"/>
        <end position="93"/>
    </location>
</feature>
<dbReference type="Proteomes" id="UP000038040">
    <property type="component" value="Unplaced"/>
</dbReference>
<protein>
    <submittedName>
        <fullName evidence="5">Pentatricopeptide repeat-containing protein</fullName>
    </submittedName>
</protein>
<sequence length="332" mass="37081">MPSYSSPLPSYVTPGWNDPPVNVNSNGTTSNNRLLTHKYRRPVHPSIQVLFFLFYGIQTVHIQPSSRPKEADLATRMSTTSSSHNSLQTSHSQQFSDYRNSVYDAFTIPSASYNDSYGFAQIRLSTSDSNFFYSNTIPQQQNFTSSSFTHSLSAQPHRALTFPIETNPAAMIYTPPNVITENDKRPATSPVHPSYITPIKAAGDVSLTGAQLAQFMIKATLKLQPFYIVKSNAFQGVTQDGIRLRIDQFQEMVHNDGISEGCLKKLNFVVDGINFCILAMDRGLYIEATNFFELMQQSYPIETKSGWAQGLKLLLNELRKPTRVNISGPICS</sequence>
<accession>A0A0N4UK76</accession>
<name>A0A0N4UK76_DRAME</name>
<dbReference type="AlphaFoldDB" id="A0A0N4UK76"/>
<dbReference type="WBParaSite" id="DME_0000810501-mRNA-1">
    <property type="protein sequence ID" value="DME_0000810501-mRNA-1"/>
    <property type="gene ID" value="DME_0000810501"/>
</dbReference>
<evidence type="ECO:0000313" key="3">
    <source>
        <dbReference type="Proteomes" id="UP000038040"/>
    </source>
</evidence>
<evidence type="ECO:0000313" key="5">
    <source>
        <dbReference type="WBParaSite" id="DME_0000810501-mRNA-1"/>
    </source>
</evidence>
<gene>
    <name evidence="2" type="ORF">DME_LOCUS10241</name>
</gene>
<proteinExistence type="predicted"/>
<organism evidence="3 5">
    <name type="scientific">Dracunculus medinensis</name>
    <name type="common">Guinea worm</name>
    <dbReference type="NCBI Taxonomy" id="318479"/>
    <lineage>
        <taxon>Eukaryota</taxon>
        <taxon>Metazoa</taxon>
        <taxon>Ecdysozoa</taxon>
        <taxon>Nematoda</taxon>
        <taxon>Chromadorea</taxon>
        <taxon>Rhabditida</taxon>
        <taxon>Spirurina</taxon>
        <taxon>Dracunculoidea</taxon>
        <taxon>Dracunculidae</taxon>
        <taxon>Dracunculus</taxon>
    </lineage>
</organism>
<reference evidence="5" key="1">
    <citation type="submission" date="2017-02" db="UniProtKB">
        <authorList>
            <consortium name="WormBaseParasite"/>
        </authorList>
    </citation>
    <scope>IDENTIFICATION</scope>
</reference>
<dbReference type="Proteomes" id="UP000274756">
    <property type="component" value="Unassembled WGS sequence"/>
</dbReference>
<feature type="region of interest" description="Disordered" evidence="1">
    <location>
        <begin position="65"/>
        <end position="93"/>
    </location>
</feature>
<evidence type="ECO:0000313" key="4">
    <source>
        <dbReference type="Proteomes" id="UP000274756"/>
    </source>
</evidence>
<dbReference type="EMBL" id="UYYG01001208">
    <property type="protein sequence ID" value="VDN60268.1"/>
    <property type="molecule type" value="Genomic_DNA"/>
</dbReference>
<keyword evidence="4" id="KW-1185">Reference proteome</keyword>
<reference evidence="2 4" key="2">
    <citation type="submission" date="2018-11" db="EMBL/GenBank/DDBJ databases">
        <authorList>
            <consortium name="Pathogen Informatics"/>
        </authorList>
    </citation>
    <scope>NUCLEOTIDE SEQUENCE [LARGE SCALE GENOMIC DNA]</scope>
</reference>
<evidence type="ECO:0000313" key="2">
    <source>
        <dbReference type="EMBL" id="VDN60268.1"/>
    </source>
</evidence>